<evidence type="ECO:0000313" key="4">
    <source>
        <dbReference type="EMBL" id="SHH20408.1"/>
    </source>
</evidence>
<dbReference type="EMBL" id="FQWV01000005">
    <property type="protein sequence ID" value="SHH20408.1"/>
    <property type="molecule type" value="Genomic_DNA"/>
</dbReference>
<evidence type="ECO:0000256" key="3">
    <source>
        <dbReference type="SAM" id="MobiDB-lite"/>
    </source>
</evidence>
<dbReference type="STRING" id="43928.SAMN05443636_2023"/>
<evidence type="ECO:0000313" key="5">
    <source>
        <dbReference type="Proteomes" id="UP000184357"/>
    </source>
</evidence>
<dbReference type="InterPro" id="IPR050792">
    <property type="entry name" value="ADP-ribosylglycohydrolase"/>
</dbReference>
<dbReference type="SUPFAM" id="SSF101478">
    <property type="entry name" value="ADP-ribosylglycohydrolase"/>
    <property type="match status" value="1"/>
</dbReference>
<dbReference type="Proteomes" id="UP000184357">
    <property type="component" value="Unassembled WGS sequence"/>
</dbReference>
<dbReference type="GO" id="GO:0016787">
    <property type="term" value="F:hydrolase activity"/>
    <property type="evidence" value="ECO:0007669"/>
    <property type="project" value="UniProtKB-KW"/>
</dbReference>
<dbReference type="AlphaFoldDB" id="A0A1M5R2P0"/>
<protein>
    <submittedName>
        <fullName evidence="4">ADP-ribosyl-[dinitrogen reductase] hydrolase</fullName>
    </submittedName>
</protein>
<keyword evidence="5" id="KW-1185">Reference proteome</keyword>
<dbReference type="InterPro" id="IPR005502">
    <property type="entry name" value="Ribosyl_crysJ1"/>
</dbReference>
<dbReference type="OrthoDB" id="114878at2157"/>
<dbReference type="InterPro" id="IPR036705">
    <property type="entry name" value="Ribosyl_crysJ1_sf"/>
</dbReference>
<dbReference type="Pfam" id="PF03747">
    <property type="entry name" value="ADP_ribosyl_GH"/>
    <property type="match status" value="1"/>
</dbReference>
<keyword evidence="2 4" id="KW-0378">Hydrolase</keyword>
<dbReference type="PANTHER" id="PTHR16222:SF24">
    <property type="entry name" value="ADP-RIBOSYLHYDROLASE ARH3"/>
    <property type="match status" value="1"/>
</dbReference>
<dbReference type="Gene3D" id="1.10.4080.10">
    <property type="entry name" value="ADP-ribosylation/Crystallin J1"/>
    <property type="match status" value="2"/>
</dbReference>
<comment type="similarity">
    <text evidence="1">Belongs to the ADP-ribosylglycohydrolase family.</text>
</comment>
<reference evidence="4 5" key="1">
    <citation type="submission" date="2016-11" db="EMBL/GenBank/DDBJ databases">
        <authorList>
            <person name="Jaros S."/>
            <person name="Januszkiewicz K."/>
            <person name="Wedrychowicz H."/>
        </authorList>
    </citation>
    <scope>NUCLEOTIDE SEQUENCE [LARGE SCALE GENOMIC DNA]</scope>
    <source>
        <strain evidence="4 5">DSM 9297</strain>
    </source>
</reference>
<evidence type="ECO:0000256" key="2">
    <source>
        <dbReference type="ARBA" id="ARBA00022801"/>
    </source>
</evidence>
<dbReference type="PANTHER" id="PTHR16222">
    <property type="entry name" value="ADP-RIBOSYLGLYCOHYDROLASE"/>
    <property type="match status" value="1"/>
</dbReference>
<dbReference type="RefSeq" id="WP_073309148.1">
    <property type="nucleotide sequence ID" value="NZ_FQWV01000005.1"/>
</dbReference>
<organism evidence="4 5">
    <name type="scientific">Halobaculum gomorrense</name>
    <dbReference type="NCBI Taxonomy" id="43928"/>
    <lineage>
        <taxon>Archaea</taxon>
        <taxon>Methanobacteriati</taxon>
        <taxon>Methanobacteriota</taxon>
        <taxon>Stenosarchaea group</taxon>
        <taxon>Halobacteria</taxon>
        <taxon>Halobacteriales</taxon>
        <taxon>Haloferacaceae</taxon>
        <taxon>Halobaculum</taxon>
    </lineage>
</organism>
<evidence type="ECO:0000256" key="1">
    <source>
        <dbReference type="ARBA" id="ARBA00010702"/>
    </source>
</evidence>
<sequence length="296" mass="29270">MTDSDARSGSSRGERAYASLLGLAVGDALGRPIDGDSAGAVRDRHGRVTEMLSGDGPAAGTTTAVTAAAVRSAKRLADRSDSAGSTCPDGSRPANRSGLLLATAVPSGCPTWAAGERVAAAAEAVERTLDDAQSATAVDAAEVEPAAALAVIVGELVDGESVENAVSTGMEVAVSRGAPVSLRETLSVVGDRGAIRIDPTGDLSALFETALHEAVVAGDAEEAIVSAVSRGGNASALGAVAGAVAGARFGASGDAVPARWLNELDAPTDLRALADALVERTTDDDTAAGDRDSAPG</sequence>
<proteinExistence type="inferred from homology"/>
<feature type="region of interest" description="Disordered" evidence="3">
    <location>
        <begin position="75"/>
        <end position="94"/>
    </location>
</feature>
<accession>A0A1M5R2P0</accession>
<name>A0A1M5R2P0_9EURY</name>
<gene>
    <name evidence="4" type="ORF">SAMN05443636_2023</name>
</gene>